<protein>
    <submittedName>
        <fullName evidence="1">Uncharacterized protein</fullName>
    </submittedName>
</protein>
<gene>
    <name evidence="1" type="ORF">LCGC14_3048360</name>
</gene>
<dbReference type="AlphaFoldDB" id="A0A0F8XAP4"/>
<dbReference type="EMBL" id="LAZR01064174">
    <property type="protein sequence ID" value="KKK58045.1"/>
    <property type="molecule type" value="Genomic_DNA"/>
</dbReference>
<reference evidence="1" key="1">
    <citation type="journal article" date="2015" name="Nature">
        <title>Complex archaea that bridge the gap between prokaryotes and eukaryotes.</title>
        <authorList>
            <person name="Spang A."/>
            <person name="Saw J.H."/>
            <person name="Jorgensen S.L."/>
            <person name="Zaremba-Niedzwiedzka K."/>
            <person name="Martijn J."/>
            <person name="Lind A.E."/>
            <person name="van Eijk R."/>
            <person name="Schleper C."/>
            <person name="Guy L."/>
            <person name="Ettema T.J."/>
        </authorList>
    </citation>
    <scope>NUCLEOTIDE SEQUENCE</scope>
</reference>
<sequence length="56" mass="5922">MPTVPANGGIAKIIWDTMGVHASTVHGGKPNEQCDSCSRLLAAISRIEKQSDDRAS</sequence>
<organism evidence="1">
    <name type="scientific">marine sediment metagenome</name>
    <dbReference type="NCBI Taxonomy" id="412755"/>
    <lineage>
        <taxon>unclassified sequences</taxon>
        <taxon>metagenomes</taxon>
        <taxon>ecological metagenomes</taxon>
    </lineage>
</organism>
<proteinExistence type="predicted"/>
<accession>A0A0F8XAP4</accession>
<evidence type="ECO:0000313" key="1">
    <source>
        <dbReference type="EMBL" id="KKK58045.1"/>
    </source>
</evidence>
<comment type="caution">
    <text evidence="1">The sequence shown here is derived from an EMBL/GenBank/DDBJ whole genome shotgun (WGS) entry which is preliminary data.</text>
</comment>
<name>A0A0F8XAP4_9ZZZZ</name>